<keyword evidence="3" id="KW-1185">Reference proteome</keyword>
<dbReference type="STRING" id="3218.A0A2K1KP62"/>
<name>A0A2K1KP62_PHYPA</name>
<evidence type="ECO:0000313" key="2">
    <source>
        <dbReference type="EnsemblPlants" id="Pp3c4_19930V3.1"/>
    </source>
</evidence>
<reference evidence="1 3" key="1">
    <citation type="journal article" date="2008" name="Science">
        <title>The Physcomitrella genome reveals evolutionary insights into the conquest of land by plants.</title>
        <authorList>
            <person name="Rensing S."/>
            <person name="Lang D."/>
            <person name="Zimmer A."/>
            <person name="Terry A."/>
            <person name="Salamov A."/>
            <person name="Shapiro H."/>
            <person name="Nishiyama T."/>
            <person name="Perroud P.-F."/>
            <person name="Lindquist E."/>
            <person name="Kamisugi Y."/>
            <person name="Tanahashi T."/>
            <person name="Sakakibara K."/>
            <person name="Fujita T."/>
            <person name="Oishi K."/>
            <person name="Shin-I T."/>
            <person name="Kuroki Y."/>
            <person name="Toyoda A."/>
            <person name="Suzuki Y."/>
            <person name="Hashimoto A."/>
            <person name="Yamaguchi K."/>
            <person name="Sugano A."/>
            <person name="Kohara Y."/>
            <person name="Fujiyama A."/>
            <person name="Anterola A."/>
            <person name="Aoki S."/>
            <person name="Ashton N."/>
            <person name="Barbazuk W.B."/>
            <person name="Barker E."/>
            <person name="Bennetzen J."/>
            <person name="Bezanilla M."/>
            <person name="Blankenship R."/>
            <person name="Cho S.H."/>
            <person name="Dutcher S."/>
            <person name="Estelle M."/>
            <person name="Fawcett J.A."/>
            <person name="Gundlach H."/>
            <person name="Hanada K."/>
            <person name="Heyl A."/>
            <person name="Hicks K.A."/>
            <person name="Hugh J."/>
            <person name="Lohr M."/>
            <person name="Mayer K."/>
            <person name="Melkozernov A."/>
            <person name="Murata T."/>
            <person name="Nelson D."/>
            <person name="Pils B."/>
            <person name="Prigge M."/>
            <person name="Reiss B."/>
            <person name="Renner T."/>
            <person name="Rombauts S."/>
            <person name="Rushton P."/>
            <person name="Sanderfoot A."/>
            <person name="Schween G."/>
            <person name="Shiu S.-H."/>
            <person name="Stueber K."/>
            <person name="Theodoulou F.L."/>
            <person name="Tu H."/>
            <person name="Van de Peer Y."/>
            <person name="Verrier P.J."/>
            <person name="Waters E."/>
            <person name="Wood A."/>
            <person name="Yang L."/>
            <person name="Cove D."/>
            <person name="Cuming A."/>
            <person name="Hasebe M."/>
            <person name="Lucas S."/>
            <person name="Mishler D.B."/>
            <person name="Reski R."/>
            <person name="Grigoriev I."/>
            <person name="Quatrano R.S."/>
            <person name="Boore J.L."/>
        </authorList>
    </citation>
    <scope>NUCLEOTIDE SEQUENCE [LARGE SCALE GENOMIC DNA]</scope>
    <source>
        <strain evidence="2 3">cv. Gransden 2004</strain>
    </source>
</reference>
<reference evidence="2" key="3">
    <citation type="submission" date="2020-12" db="UniProtKB">
        <authorList>
            <consortium name="EnsemblPlants"/>
        </authorList>
    </citation>
    <scope>IDENTIFICATION</scope>
</reference>
<evidence type="ECO:0000313" key="1">
    <source>
        <dbReference type="EMBL" id="PNR55572.1"/>
    </source>
</evidence>
<dbReference type="AlphaFoldDB" id="A0A2K1KP62"/>
<dbReference type="Proteomes" id="UP000006727">
    <property type="component" value="Chromosome 4"/>
</dbReference>
<accession>A0A2K1KP62</accession>
<protein>
    <submittedName>
        <fullName evidence="1 2">Uncharacterized protein</fullName>
    </submittedName>
</protein>
<dbReference type="EMBL" id="ABEU02000004">
    <property type="protein sequence ID" value="PNR55572.1"/>
    <property type="molecule type" value="Genomic_DNA"/>
</dbReference>
<reference evidence="1 3" key="2">
    <citation type="journal article" date="2018" name="Plant J.">
        <title>The Physcomitrella patens chromosome-scale assembly reveals moss genome structure and evolution.</title>
        <authorList>
            <person name="Lang D."/>
            <person name="Ullrich K.K."/>
            <person name="Murat F."/>
            <person name="Fuchs J."/>
            <person name="Jenkins J."/>
            <person name="Haas F.B."/>
            <person name="Piednoel M."/>
            <person name="Gundlach H."/>
            <person name="Van Bel M."/>
            <person name="Meyberg R."/>
            <person name="Vives C."/>
            <person name="Morata J."/>
            <person name="Symeonidi A."/>
            <person name="Hiss M."/>
            <person name="Muchero W."/>
            <person name="Kamisugi Y."/>
            <person name="Saleh O."/>
            <person name="Blanc G."/>
            <person name="Decker E.L."/>
            <person name="van Gessel N."/>
            <person name="Grimwood J."/>
            <person name="Hayes R.D."/>
            <person name="Graham S.W."/>
            <person name="Gunter L.E."/>
            <person name="McDaniel S.F."/>
            <person name="Hoernstein S.N.W."/>
            <person name="Larsson A."/>
            <person name="Li F.W."/>
            <person name="Perroud P.F."/>
            <person name="Phillips J."/>
            <person name="Ranjan P."/>
            <person name="Rokshar D.S."/>
            <person name="Rothfels C.J."/>
            <person name="Schneider L."/>
            <person name="Shu S."/>
            <person name="Stevenson D.W."/>
            <person name="Thummler F."/>
            <person name="Tillich M."/>
            <person name="Villarreal Aguilar J.C."/>
            <person name="Widiez T."/>
            <person name="Wong G.K."/>
            <person name="Wymore A."/>
            <person name="Zhang Y."/>
            <person name="Zimmer A.D."/>
            <person name="Quatrano R.S."/>
            <person name="Mayer K.F.X."/>
            <person name="Goodstein D."/>
            <person name="Casacuberta J.M."/>
            <person name="Vandepoele K."/>
            <person name="Reski R."/>
            <person name="Cuming A.C."/>
            <person name="Tuskan G.A."/>
            <person name="Maumus F."/>
            <person name="Salse J."/>
            <person name="Schmutz J."/>
            <person name="Rensing S.A."/>
        </authorList>
    </citation>
    <scope>NUCLEOTIDE SEQUENCE [LARGE SCALE GENOMIC DNA]</scope>
    <source>
        <strain evidence="2 3">cv. Gransden 2004</strain>
    </source>
</reference>
<dbReference type="PaxDb" id="3218-PP1S201_112V6.1"/>
<organism evidence="1">
    <name type="scientific">Physcomitrium patens</name>
    <name type="common">Spreading-leaved earth moss</name>
    <name type="synonym">Physcomitrella patens</name>
    <dbReference type="NCBI Taxonomy" id="3218"/>
    <lineage>
        <taxon>Eukaryota</taxon>
        <taxon>Viridiplantae</taxon>
        <taxon>Streptophyta</taxon>
        <taxon>Embryophyta</taxon>
        <taxon>Bryophyta</taxon>
        <taxon>Bryophytina</taxon>
        <taxon>Bryopsida</taxon>
        <taxon>Funariidae</taxon>
        <taxon>Funariales</taxon>
        <taxon>Funariaceae</taxon>
        <taxon>Physcomitrium</taxon>
    </lineage>
</organism>
<dbReference type="Gramene" id="Pp3c4_19930V3.1">
    <property type="protein sequence ID" value="Pp3c4_19930V3.1"/>
    <property type="gene ID" value="Pp3c4_19930"/>
</dbReference>
<dbReference type="InParanoid" id="A0A2K1KP62"/>
<sequence>MKFISIMYEKAAVDRSKLLASTPFVRITYSETFEIWRRRLDGKVEWGNDLASKHERVSQYQRCNFISQIPM</sequence>
<proteinExistence type="predicted"/>
<gene>
    <name evidence="1" type="ORF">PHYPA_006469</name>
</gene>
<dbReference type="EnsemblPlants" id="Pp3c4_19930V3.1">
    <property type="protein sequence ID" value="Pp3c4_19930V3.1"/>
    <property type="gene ID" value="Pp3c4_19930"/>
</dbReference>
<evidence type="ECO:0000313" key="3">
    <source>
        <dbReference type="Proteomes" id="UP000006727"/>
    </source>
</evidence>